<dbReference type="EMBL" id="CAJRAU010000002">
    <property type="protein sequence ID" value="CAG5068851.1"/>
    <property type="molecule type" value="Genomic_DNA"/>
</dbReference>
<keyword evidence="1" id="KW-0175">Coiled coil</keyword>
<dbReference type="InterPro" id="IPR011049">
    <property type="entry name" value="Serralysin-like_metalloprot_C"/>
</dbReference>
<reference evidence="4 5" key="1">
    <citation type="submission" date="2021-04" db="EMBL/GenBank/DDBJ databases">
        <authorList>
            <person name="Rodrigo-Torres L."/>
            <person name="Arahal R. D."/>
            <person name="Lucena T."/>
        </authorList>
    </citation>
    <scope>NUCLEOTIDE SEQUENCE [LARGE SCALE GENOMIC DNA]</scope>
    <source>
        <strain evidence="4 5">CECT 9623</strain>
    </source>
</reference>
<keyword evidence="2" id="KW-0732">Signal</keyword>
<proteinExistence type="predicted"/>
<dbReference type="Pfam" id="PF13884">
    <property type="entry name" value="Peptidase_S74"/>
    <property type="match status" value="1"/>
</dbReference>
<dbReference type="InterPro" id="IPR030392">
    <property type="entry name" value="S74_ICA"/>
</dbReference>
<dbReference type="Proteomes" id="UP000679725">
    <property type="component" value="Unassembled WGS sequence"/>
</dbReference>
<dbReference type="Gene3D" id="2.150.10.10">
    <property type="entry name" value="Serralysin-like metalloprotease, C-terminal"/>
    <property type="match status" value="1"/>
</dbReference>
<dbReference type="SUPFAM" id="SSF101967">
    <property type="entry name" value="Adhesin YadA, collagen-binding domain"/>
    <property type="match status" value="1"/>
</dbReference>
<evidence type="ECO:0000313" key="5">
    <source>
        <dbReference type="Proteomes" id="UP000679725"/>
    </source>
</evidence>
<evidence type="ECO:0000256" key="2">
    <source>
        <dbReference type="SAM" id="SignalP"/>
    </source>
</evidence>
<dbReference type="PROSITE" id="PS51688">
    <property type="entry name" value="ICA"/>
    <property type="match status" value="1"/>
</dbReference>
<comment type="caution">
    <text evidence="4">The sequence shown here is derived from an EMBL/GenBank/DDBJ whole genome shotgun (WGS) entry which is preliminary data.</text>
</comment>
<feature type="domain" description="Peptidase S74" evidence="3">
    <location>
        <begin position="354"/>
        <end position="448"/>
    </location>
</feature>
<protein>
    <recommendedName>
        <fullName evidence="3">Peptidase S74 domain-containing protein</fullName>
    </recommendedName>
</protein>
<evidence type="ECO:0000256" key="1">
    <source>
        <dbReference type="SAM" id="Coils"/>
    </source>
</evidence>
<feature type="coiled-coil region" evidence="1">
    <location>
        <begin position="434"/>
        <end position="461"/>
    </location>
</feature>
<keyword evidence="5" id="KW-1185">Reference proteome</keyword>
<organism evidence="4 5">
    <name type="scientific">Dyadobacter linearis</name>
    <dbReference type="NCBI Taxonomy" id="2823330"/>
    <lineage>
        <taxon>Bacteria</taxon>
        <taxon>Pseudomonadati</taxon>
        <taxon>Bacteroidota</taxon>
        <taxon>Cytophagia</taxon>
        <taxon>Cytophagales</taxon>
        <taxon>Spirosomataceae</taxon>
        <taxon>Dyadobacter</taxon>
    </lineage>
</organism>
<evidence type="ECO:0000259" key="3">
    <source>
        <dbReference type="PROSITE" id="PS51688"/>
    </source>
</evidence>
<feature type="signal peptide" evidence="2">
    <location>
        <begin position="1"/>
        <end position="35"/>
    </location>
</feature>
<sequence>MKDQYTFMRKKRFKLHWKLCCLFWLAYLLSPIANAQAPNQFSFQGVARDASGKVIANASVSLITKINSTANPDVVYEQVHEAATNSVGVFTIQIGNPLSGDFAAIDWSQGPYFLNINMDPSGGNNPADYIDLGTTQILSVPYALTANKLPNLDPINQKGVFGSGQSIIAFSNGPSLIWYPRKDAFKVGTGVAGDISLGEHSVALGNSSTARAKKAIAIGVNAFANVEGGTVLGRYNNVPEIDSEGNQDDRLLQIGNGTADDKRSNALTMMGDGKIGIGTNVLNPKYLLDVGGRIRVKYNARTAGIHFDDSNGIEAGFVGMKNNEDMGFFIGGDWRFWVNEQGNGFLNGNIIQTSDRRLKRNFSPVVNSLSKLTNLTGQHYFWKDSTKSQALQTGLVAQEVEQYFPELVTTDEKGFKAVNYIGLIPHLIESVKTLKAQTEVIVALEKQMQALRAEVNSIKTVNSDNLKQMSK</sequence>
<accession>A0ABN7R407</accession>
<dbReference type="RefSeq" id="WP_215232970.1">
    <property type="nucleotide sequence ID" value="NZ_CAJRAU010000002.1"/>
</dbReference>
<feature type="chain" id="PRO_5047513956" description="Peptidase S74 domain-containing protein" evidence="2">
    <location>
        <begin position="36"/>
        <end position="471"/>
    </location>
</feature>
<name>A0ABN7R407_9BACT</name>
<gene>
    <name evidence="4" type="ORF">DYBT9623_01583</name>
</gene>
<evidence type="ECO:0000313" key="4">
    <source>
        <dbReference type="EMBL" id="CAG5068851.1"/>
    </source>
</evidence>